<dbReference type="Gene3D" id="1.10.260.40">
    <property type="entry name" value="lambda repressor-like DNA-binding domains"/>
    <property type="match status" value="1"/>
</dbReference>
<evidence type="ECO:0000259" key="1">
    <source>
        <dbReference type="PROSITE" id="PS50943"/>
    </source>
</evidence>
<dbReference type="Pfam" id="PF01381">
    <property type="entry name" value="HTH_3"/>
    <property type="match status" value="1"/>
</dbReference>
<gene>
    <name evidence="2" type="ORF">LZ480_14290</name>
</gene>
<dbReference type="InterPro" id="IPR010982">
    <property type="entry name" value="Lambda_DNA-bd_dom_sf"/>
</dbReference>
<evidence type="ECO:0000313" key="3">
    <source>
        <dbReference type="Proteomes" id="UP001316087"/>
    </source>
</evidence>
<dbReference type="InterPro" id="IPR001387">
    <property type="entry name" value="Cro/C1-type_HTH"/>
</dbReference>
<protein>
    <submittedName>
        <fullName evidence="2">Helix-turn-helix domain-containing protein</fullName>
    </submittedName>
</protein>
<feature type="domain" description="HTH cro/C1-type" evidence="1">
    <location>
        <begin position="9"/>
        <end position="63"/>
    </location>
</feature>
<evidence type="ECO:0000313" key="2">
    <source>
        <dbReference type="EMBL" id="MCH7323044.1"/>
    </source>
</evidence>
<dbReference type="SUPFAM" id="SSF47413">
    <property type="entry name" value="lambda repressor-like DNA-binding domains"/>
    <property type="match status" value="1"/>
</dbReference>
<accession>A0ABS9UFC4</accession>
<comment type="caution">
    <text evidence="2">The sequence shown here is derived from an EMBL/GenBank/DDBJ whole genome shotgun (WGS) entry which is preliminary data.</text>
</comment>
<dbReference type="Proteomes" id="UP001316087">
    <property type="component" value="Unassembled WGS sequence"/>
</dbReference>
<dbReference type="SMART" id="SM00530">
    <property type="entry name" value="HTH_XRE"/>
    <property type="match status" value="1"/>
</dbReference>
<dbReference type="RefSeq" id="WP_241370204.1">
    <property type="nucleotide sequence ID" value="NZ_JAKZFC010000005.1"/>
</dbReference>
<sequence>MKVSLHEQLKLLRIEKKLSIEELSMKTQLGIEKLTAYETGEQIPSKQSLFVLSTILDVPVSNLVDGLK</sequence>
<proteinExistence type="predicted"/>
<dbReference type="CDD" id="cd00093">
    <property type="entry name" value="HTH_XRE"/>
    <property type="match status" value="1"/>
</dbReference>
<keyword evidence="3" id="KW-1185">Reference proteome</keyword>
<name>A0ABS9UFC4_9BACL</name>
<dbReference type="EMBL" id="JAKZFC010000005">
    <property type="protein sequence ID" value="MCH7323044.1"/>
    <property type="molecule type" value="Genomic_DNA"/>
</dbReference>
<organism evidence="2 3">
    <name type="scientific">Solibacillus palustris</name>
    <dbReference type="NCBI Taxonomy" id="2908203"/>
    <lineage>
        <taxon>Bacteria</taxon>
        <taxon>Bacillati</taxon>
        <taxon>Bacillota</taxon>
        <taxon>Bacilli</taxon>
        <taxon>Bacillales</taxon>
        <taxon>Caryophanaceae</taxon>
        <taxon>Solibacillus</taxon>
    </lineage>
</organism>
<dbReference type="PROSITE" id="PS50943">
    <property type="entry name" value="HTH_CROC1"/>
    <property type="match status" value="1"/>
</dbReference>
<reference evidence="2 3" key="1">
    <citation type="submission" date="2022-03" db="EMBL/GenBank/DDBJ databases">
        <authorList>
            <person name="Jo J.-H."/>
            <person name="Im W.-T."/>
        </authorList>
    </citation>
    <scope>NUCLEOTIDE SEQUENCE [LARGE SCALE GENOMIC DNA]</scope>
    <source>
        <strain evidence="2 3">MA9</strain>
    </source>
</reference>